<dbReference type="Proteomes" id="UP000482084">
    <property type="component" value="Unassembled WGS sequence"/>
</dbReference>
<dbReference type="EMBL" id="WBSM01000009">
    <property type="protein sequence ID" value="KAB8287318.1"/>
    <property type="molecule type" value="Genomic_DNA"/>
</dbReference>
<gene>
    <name evidence="1" type="ORF">DSM100688_1677</name>
</gene>
<accession>A0A6L4WYE0</accession>
<evidence type="ECO:0000313" key="2">
    <source>
        <dbReference type="Proteomes" id="UP000482084"/>
    </source>
</evidence>
<protein>
    <recommendedName>
        <fullName evidence="3">DUF559 domain-containing protein</fullName>
    </recommendedName>
</protein>
<evidence type="ECO:0008006" key="3">
    <source>
        <dbReference type="Google" id="ProtNLM"/>
    </source>
</evidence>
<keyword evidence="2" id="KW-1185">Reference proteome</keyword>
<sequence length="321" mass="37305">MARHTLIPYGRNMTDESISLKALTELKNLRMQACAELQNRTRQPLVYTRSTALELLSIEKPRTPRMEKRDSVAWAVVPSLQRRCHVRGVKYLAWTGPLETQVVGRHYECVTPVCAWAHYAAVLPLDELIVLGESMMRRDKRLKRAEIDDFVRFIAGADRFEGIRRCRLALRVIRENTDSSMETRTRLALMRYGLPAPDVNYELTVAGTSRSLYLDMAYPTLKIAIEYDGNHHRFSSDQVLRDDKRRDMIEAMGWRYLKVTFVDLSNERAEEELSQRVATAMEKVLRIPVPLEPRLAIEQVCDGHRLKRKPIWEHRARLFAN</sequence>
<proteinExistence type="predicted"/>
<evidence type="ECO:0000313" key="1">
    <source>
        <dbReference type="EMBL" id="KAB8287318.1"/>
    </source>
</evidence>
<name>A0A6L4WYE0_9BIFI</name>
<dbReference type="AlphaFoldDB" id="A0A6L4WYE0"/>
<dbReference type="Gene3D" id="3.40.960.10">
    <property type="entry name" value="VSR Endonuclease"/>
    <property type="match status" value="1"/>
</dbReference>
<comment type="caution">
    <text evidence="1">The sequence shown here is derived from an EMBL/GenBank/DDBJ whole genome shotgun (WGS) entry which is preliminary data.</text>
</comment>
<reference evidence="1 2" key="1">
    <citation type="submission" date="2019-10" db="EMBL/GenBank/DDBJ databases">
        <title>Characterization of the phylogenetic diversity of two novel species belonging to the genus Bifidobacterium: Bifidobacterium cebidarum sp. nov. and Bifidobacterium leontopitheci sp. nov.</title>
        <authorList>
            <person name="Lugli G.A."/>
            <person name="Duranti S."/>
            <person name="Milani C."/>
            <person name="Turroni F."/>
            <person name="Ventura M."/>
        </authorList>
    </citation>
    <scope>NUCLEOTIDE SEQUENCE [LARGE SCALE GENOMIC DNA]</scope>
    <source>
        <strain evidence="1 2">DSM 100688</strain>
    </source>
</reference>
<dbReference type="InterPro" id="IPR011335">
    <property type="entry name" value="Restrct_endonuc-II-like"/>
</dbReference>
<organism evidence="1 2">
    <name type="scientific">Bifidobacterium ramosum</name>
    <dbReference type="NCBI Taxonomy" id="1798158"/>
    <lineage>
        <taxon>Bacteria</taxon>
        <taxon>Bacillati</taxon>
        <taxon>Actinomycetota</taxon>
        <taxon>Actinomycetes</taxon>
        <taxon>Bifidobacteriales</taxon>
        <taxon>Bifidobacteriaceae</taxon>
        <taxon>Bifidobacterium</taxon>
    </lineage>
</organism>
<dbReference type="SUPFAM" id="SSF52980">
    <property type="entry name" value="Restriction endonuclease-like"/>
    <property type="match status" value="1"/>
</dbReference>